<evidence type="ECO:0000313" key="2">
    <source>
        <dbReference type="RefSeq" id="XP_030759793.1"/>
    </source>
</evidence>
<dbReference type="InterPro" id="IPR052329">
    <property type="entry name" value="CIMIP2C"/>
</dbReference>
<dbReference type="AlphaFoldDB" id="A0A6J2Y7J6"/>
<evidence type="ECO:0000313" key="1">
    <source>
        <dbReference type="Proteomes" id="UP000504635"/>
    </source>
</evidence>
<dbReference type="OrthoDB" id="8181742at2759"/>
<protein>
    <submittedName>
        <fullName evidence="2">UPF0573 protein C2orf70-like</fullName>
    </submittedName>
</protein>
<dbReference type="Proteomes" id="UP000504635">
    <property type="component" value="Unplaced"/>
</dbReference>
<dbReference type="PANTHER" id="PTHR34924:SF1">
    <property type="entry name" value="PROTEIN FAM166C"/>
    <property type="match status" value="1"/>
</dbReference>
<keyword evidence="1" id="KW-1185">Reference proteome</keyword>
<gene>
    <name evidence="2" type="primary">LOC115885137</name>
</gene>
<accession>A0A6J2Y7J6</accession>
<dbReference type="KEGG" id="soy:115885137"/>
<sequence length="190" mass="22254">MGELKKADISASHYPPTLEAFFMGAEPPEQGGYIDRRSYFDNYRNEVLSRLKVPKDDWDDFETMYTPHPDASIYKKSGKYLRFPQSDISMLDAGRQQEVDNFYVACQMHREQYKDYTGSLHPLDYFKSADYLYQCPKDPTSVYMKYPVYYTKYKDPLVFPLSYGRTKRLPPLPGRALTGVYERTSYVGRC</sequence>
<organism evidence="1 2">
    <name type="scientific">Sitophilus oryzae</name>
    <name type="common">Rice weevil</name>
    <name type="synonym">Curculio oryzae</name>
    <dbReference type="NCBI Taxonomy" id="7048"/>
    <lineage>
        <taxon>Eukaryota</taxon>
        <taxon>Metazoa</taxon>
        <taxon>Ecdysozoa</taxon>
        <taxon>Arthropoda</taxon>
        <taxon>Hexapoda</taxon>
        <taxon>Insecta</taxon>
        <taxon>Pterygota</taxon>
        <taxon>Neoptera</taxon>
        <taxon>Endopterygota</taxon>
        <taxon>Coleoptera</taxon>
        <taxon>Polyphaga</taxon>
        <taxon>Cucujiformia</taxon>
        <taxon>Curculionidae</taxon>
        <taxon>Dryophthorinae</taxon>
        <taxon>Sitophilus</taxon>
    </lineage>
</organism>
<proteinExistence type="predicted"/>
<dbReference type="RefSeq" id="XP_030759793.1">
    <property type="nucleotide sequence ID" value="XM_030903933.1"/>
</dbReference>
<name>A0A6J2Y7J6_SITOR</name>
<reference evidence="2" key="1">
    <citation type="submission" date="2025-08" db="UniProtKB">
        <authorList>
            <consortium name="RefSeq"/>
        </authorList>
    </citation>
    <scope>IDENTIFICATION</scope>
    <source>
        <tissue evidence="2">Gonads</tissue>
    </source>
</reference>
<dbReference type="GeneID" id="115885137"/>
<dbReference type="PANTHER" id="PTHR34924">
    <property type="entry name" value="UPF0573 PROTEIN C2ORF70"/>
    <property type="match status" value="1"/>
</dbReference>
<dbReference type="InParanoid" id="A0A6J2Y7J6"/>